<keyword evidence="2 4" id="KW-0863">Zinc-finger</keyword>
<evidence type="ECO:0000256" key="3">
    <source>
        <dbReference type="ARBA" id="ARBA00022833"/>
    </source>
</evidence>
<dbReference type="Pfam" id="PF01753">
    <property type="entry name" value="zf-MYND"/>
    <property type="match status" value="1"/>
</dbReference>
<feature type="domain" description="MYND-type" evidence="5">
    <location>
        <begin position="22"/>
        <end position="60"/>
    </location>
</feature>
<evidence type="ECO:0000256" key="2">
    <source>
        <dbReference type="ARBA" id="ARBA00022771"/>
    </source>
</evidence>
<accession>C7ZCP3</accession>
<dbReference type="PROSITE" id="PS50865">
    <property type="entry name" value="ZF_MYND_2"/>
    <property type="match status" value="1"/>
</dbReference>
<evidence type="ECO:0000256" key="1">
    <source>
        <dbReference type="ARBA" id="ARBA00022723"/>
    </source>
</evidence>
<name>C7ZCP3_FUSV7</name>
<dbReference type="VEuPathDB" id="FungiDB:NECHADRAFT_77121"/>
<dbReference type="InterPro" id="IPR002893">
    <property type="entry name" value="Znf_MYND"/>
</dbReference>
<protein>
    <recommendedName>
        <fullName evidence="5">MYND-type domain-containing protein</fullName>
    </recommendedName>
</protein>
<keyword evidence="3" id="KW-0862">Zinc</keyword>
<sequence length="429" mass="49729">MASASNDASRFKGPVGPLRHRCPQCTATGPELLRCSACRGVRYCSREHQAADRSQHKSACNKIKKARVNVSREEDLVRNGTGFLEPANAFETHVGRFYGLMNTRDYMSHRLFLANRLCELSTLDGVHEALEHMRDMLRLNRSDNIGLRDLVPAMMLRLDLDQECYDFVKWWATCDSHEDYDWEDMTLPHLDIHGADVFEYPDFLERHPALNHIIAILLLKLKLLVDIRNLKMTRKILALRRVPHDLWQSIELSVIRSPLSLKLQRDSPEALIQTEANLLFQTRQRGYILPEANYSFMYYFFDPDEALCARPEGYSRGSWEEMALAMQYSYAAWWETEGIMDLLNEARACAARSSGRDVETMVARSSDSREAEELLADLNVKQIWHHLDEAFKNASYLGPWSERPSERHIRQREEVWARYMPENITFIAG</sequence>
<dbReference type="OMA" id="MYSHETK"/>
<evidence type="ECO:0000313" key="6">
    <source>
        <dbReference type="EMBL" id="EEU38297.1"/>
    </source>
</evidence>
<proteinExistence type="predicted"/>
<dbReference type="SUPFAM" id="SSF144232">
    <property type="entry name" value="HIT/MYND zinc finger-like"/>
    <property type="match status" value="1"/>
</dbReference>
<dbReference type="GO" id="GO:0008270">
    <property type="term" value="F:zinc ion binding"/>
    <property type="evidence" value="ECO:0007669"/>
    <property type="project" value="UniProtKB-KW"/>
</dbReference>
<dbReference type="Gene3D" id="6.10.140.2220">
    <property type="match status" value="1"/>
</dbReference>
<dbReference type="Proteomes" id="UP000005206">
    <property type="component" value="Chromosome 2"/>
</dbReference>
<dbReference type="eggNOG" id="ENOG502SM7E">
    <property type="taxonomic scope" value="Eukaryota"/>
</dbReference>
<reference evidence="6 7" key="1">
    <citation type="journal article" date="2009" name="PLoS Genet.">
        <title>The genome of Nectria haematococca: contribution of supernumerary chromosomes to gene expansion.</title>
        <authorList>
            <person name="Coleman J.J."/>
            <person name="Rounsley S.D."/>
            <person name="Rodriguez-Carres M."/>
            <person name="Kuo A."/>
            <person name="Wasmann C.C."/>
            <person name="Grimwood J."/>
            <person name="Schmutz J."/>
            <person name="Taga M."/>
            <person name="White G.J."/>
            <person name="Zhou S."/>
            <person name="Schwartz D.C."/>
            <person name="Freitag M."/>
            <person name="Ma L.J."/>
            <person name="Danchin E.G."/>
            <person name="Henrissat B."/>
            <person name="Coutinho P.M."/>
            <person name="Nelson D.R."/>
            <person name="Straney D."/>
            <person name="Napoli C.A."/>
            <person name="Barker B.M."/>
            <person name="Gribskov M."/>
            <person name="Rep M."/>
            <person name="Kroken S."/>
            <person name="Molnar I."/>
            <person name="Rensing C."/>
            <person name="Kennell J.C."/>
            <person name="Zamora J."/>
            <person name="Farman M.L."/>
            <person name="Selker E.U."/>
            <person name="Salamov A."/>
            <person name="Shapiro H."/>
            <person name="Pangilinan J."/>
            <person name="Lindquist E."/>
            <person name="Lamers C."/>
            <person name="Grigoriev I.V."/>
            <person name="Geiser D.M."/>
            <person name="Covert S.F."/>
            <person name="Temporini E."/>
            <person name="Vanetten H.D."/>
        </authorList>
    </citation>
    <scope>NUCLEOTIDE SEQUENCE [LARGE SCALE GENOMIC DNA]</scope>
    <source>
        <strain evidence="7">ATCC MYA-4622 / CBS 123669 / FGSC 9596 / NRRL 45880 / 77-13-4</strain>
    </source>
</reference>
<dbReference type="EMBL" id="GG698918">
    <property type="protein sequence ID" value="EEU38297.1"/>
    <property type="molecule type" value="Genomic_DNA"/>
</dbReference>
<evidence type="ECO:0000259" key="5">
    <source>
        <dbReference type="PROSITE" id="PS50865"/>
    </source>
</evidence>
<dbReference type="GeneID" id="9670336"/>
<dbReference type="OrthoDB" id="5952526at2759"/>
<dbReference type="RefSeq" id="XP_003044010.1">
    <property type="nucleotide sequence ID" value="XM_003043964.1"/>
</dbReference>
<dbReference type="AlphaFoldDB" id="C7ZCP3"/>
<evidence type="ECO:0000313" key="7">
    <source>
        <dbReference type="Proteomes" id="UP000005206"/>
    </source>
</evidence>
<keyword evidence="1" id="KW-0479">Metal-binding</keyword>
<dbReference type="HOGENOM" id="CLU_041470_2_1_1"/>
<dbReference type="InParanoid" id="C7ZCP3"/>
<gene>
    <name evidence="6" type="ORF">NECHADRAFT_77121</name>
</gene>
<evidence type="ECO:0000256" key="4">
    <source>
        <dbReference type="PROSITE-ProRule" id="PRU00134"/>
    </source>
</evidence>
<dbReference type="KEGG" id="nhe:NECHADRAFT_77121"/>
<organism evidence="6 7">
    <name type="scientific">Fusarium vanettenii (strain ATCC MYA-4622 / CBS 123669 / FGSC 9596 / NRRL 45880 / 77-13-4)</name>
    <name type="common">Fusarium solani subsp. pisi</name>
    <dbReference type="NCBI Taxonomy" id="660122"/>
    <lineage>
        <taxon>Eukaryota</taxon>
        <taxon>Fungi</taxon>
        <taxon>Dikarya</taxon>
        <taxon>Ascomycota</taxon>
        <taxon>Pezizomycotina</taxon>
        <taxon>Sordariomycetes</taxon>
        <taxon>Hypocreomycetidae</taxon>
        <taxon>Hypocreales</taxon>
        <taxon>Nectriaceae</taxon>
        <taxon>Fusarium</taxon>
        <taxon>Fusarium solani species complex</taxon>
        <taxon>Fusarium vanettenii</taxon>
    </lineage>
</organism>
<keyword evidence="7" id="KW-1185">Reference proteome</keyword>